<evidence type="ECO:0000313" key="1">
    <source>
        <dbReference type="EMBL" id="GGU96544.1"/>
    </source>
</evidence>
<name>A0ABQ2VNX1_9ACTN</name>
<comment type="caution">
    <text evidence="1">The sequence shown here is derived from an EMBL/GenBank/DDBJ whole genome shotgun (WGS) entry which is preliminary data.</text>
</comment>
<dbReference type="EMBL" id="BMRP01000052">
    <property type="protein sequence ID" value="GGU96544.1"/>
    <property type="molecule type" value="Genomic_DNA"/>
</dbReference>
<gene>
    <name evidence="1" type="ORF">GCM10010211_74870</name>
</gene>
<keyword evidence="2" id="KW-1185">Reference proteome</keyword>
<proteinExistence type="predicted"/>
<dbReference type="Proteomes" id="UP000654471">
    <property type="component" value="Unassembled WGS sequence"/>
</dbReference>
<sequence>MPLEGADLTTEEEALVFHVAALLRTGHSPTDDDLADELGDEVRPLLQSLLGKGWLVIEKERELTLPTIARHAVSSRRDVGGP</sequence>
<accession>A0ABQ2VNX1</accession>
<organism evidence="1 2">
    <name type="scientific">Streptomyces albospinus</name>
    <dbReference type="NCBI Taxonomy" id="285515"/>
    <lineage>
        <taxon>Bacteria</taxon>
        <taxon>Bacillati</taxon>
        <taxon>Actinomycetota</taxon>
        <taxon>Actinomycetes</taxon>
        <taxon>Kitasatosporales</taxon>
        <taxon>Streptomycetaceae</taxon>
        <taxon>Streptomyces</taxon>
    </lineage>
</organism>
<evidence type="ECO:0000313" key="2">
    <source>
        <dbReference type="Proteomes" id="UP000654471"/>
    </source>
</evidence>
<protein>
    <submittedName>
        <fullName evidence="1">Uncharacterized protein</fullName>
    </submittedName>
</protein>
<reference evidence="2" key="1">
    <citation type="journal article" date="2019" name="Int. J. Syst. Evol. Microbiol.">
        <title>The Global Catalogue of Microorganisms (GCM) 10K type strain sequencing project: providing services to taxonomists for standard genome sequencing and annotation.</title>
        <authorList>
            <consortium name="The Broad Institute Genomics Platform"/>
            <consortium name="The Broad Institute Genome Sequencing Center for Infectious Disease"/>
            <person name="Wu L."/>
            <person name="Ma J."/>
        </authorList>
    </citation>
    <scope>NUCLEOTIDE SEQUENCE [LARGE SCALE GENOMIC DNA]</scope>
    <source>
        <strain evidence="2">JCM 3399</strain>
    </source>
</reference>